<dbReference type="AlphaFoldDB" id="A0A9P0QUP8"/>
<name>A0A9P0QUP8_9ASCO</name>
<dbReference type="Pfam" id="PF09754">
    <property type="entry name" value="PAC2"/>
    <property type="match status" value="1"/>
</dbReference>
<dbReference type="InterPro" id="IPR038389">
    <property type="entry name" value="PSMG2_sf"/>
</dbReference>
<dbReference type="GO" id="GO:0000502">
    <property type="term" value="C:proteasome complex"/>
    <property type="evidence" value="ECO:0007669"/>
    <property type="project" value="UniProtKB-KW"/>
</dbReference>
<dbReference type="PANTHER" id="PTHR12970">
    <property type="entry name" value="PROTEASOME ASSEMBLY CHAPERONE 2"/>
    <property type="match status" value="1"/>
</dbReference>
<organism evidence="5 6">
    <name type="scientific">[Candida] railenensis</name>
    <dbReference type="NCBI Taxonomy" id="45579"/>
    <lineage>
        <taxon>Eukaryota</taxon>
        <taxon>Fungi</taxon>
        <taxon>Dikarya</taxon>
        <taxon>Ascomycota</taxon>
        <taxon>Saccharomycotina</taxon>
        <taxon>Pichiomycetes</taxon>
        <taxon>Debaryomycetaceae</taxon>
        <taxon>Kurtzmaniella</taxon>
    </lineage>
</organism>
<evidence type="ECO:0000313" key="5">
    <source>
        <dbReference type="EMBL" id="CAH2355358.1"/>
    </source>
</evidence>
<keyword evidence="2 4" id="KW-0143">Chaperone</keyword>
<proteinExistence type="inferred from homology"/>
<comment type="function">
    <text evidence="4">Involved in 20S proteasome assembly.</text>
</comment>
<evidence type="ECO:0000256" key="1">
    <source>
        <dbReference type="ARBA" id="ARBA00019186"/>
    </source>
</evidence>
<dbReference type="Gene3D" id="3.40.50.10900">
    <property type="entry name" value="PAC-like subunit"/>
    <property type="match status" value="1"/>
</dbReference>
<evidence type="ECO:0000256" key="2">
    <source>
        <dbReference type="ARBA" id="ARBA00023186"/>
    </source>
</evidence>
<dbReference type="Proteomes" id="UP000837801">
    <property type="component" value="Unassembled WGS sequence"/>
</dbReference>
<comment type="subunit">
    <text evidence="4">Component of the 20S proteasome chaperone.</text>
</comment>
<comment type="caution">
    <text evidence="5">The sequence shown here is derived from an EMBL/GenBank/DDBJ whole genome shotgun (WGS) entry which is preliminary data.</text>
</comment>
<evidence type="ECO:0000256" key="4">
    <source>
        <dbReference type="PIRNR" id="PIRNR010044"/>
    </source>
</evidence>
<keyword evidence="6" id="KW-1185">Reference proteome</keyword>
<accession>A0A9P0QUP8</accession>
<evidence type="ECO:0000313" key="6">
    <source>
        <dbReference type="Proteomes" id="UP000837801"/>
    </source>
</evidence>
<dbReference type="GO" id="GO:0005829">
    <property type="term" value="C:cytosol"/>
    <property type="evidence" value="ECO:0007669"/>
    <property type="project" value="TreeGrafter"/>
</dbReference>
<reference evidence="5" key="1">
    <citation type="submission" date="2022-03" db="EMBL/GenBank/DDBJ databases">
        <authorList>
            <person name="Legras J.-L."/>
            <person name="Devillers H."/>
            <person name="Grondin C."/>
        </authorList>
    </citation>
    <scope>NUCLEOTIDE SEQUENCE</scope>
    <source>
        <strain evidence="5">CLIB 1423</strain>
    </source>
</reference>
<sequence length="257" mass="29055">MVHTLGSYSLSEIKHSTLIIPSIAMGNIPQLTVDLLIHTLSFTKIAILDDTYLHPFSSPNDFSELVDATVTAKYGIANPLEVYYSAKDNLTLIQQRSPIINNFTEIFVDSVIYKFIEEQEFSKIILLDSSDAGLLENLTSENKVEIFTNEDLMYKSLESLKISNKSEPQSLASNDPYKYTKYIQQLIKALRPTKIELDVLVSHVYEGDNFNDAELLADQLVSRLETKDYKKWVRPISWSGAYGDKPVPNAMEQGLYG</sequence>
<dbReference type="GO" id="GO:0005634">
    <property type="term" value="C:nucleus"/>
    <property type="evidence" value="ECO:0007669"/>
    <property type="project" value="TreeGrafter"/>
</dbReference>
<dbReference type="InterPro" id="IPR019151">
    <property type="entry name" value="Proteasome_assmbl_chaperone_2"/>
</dbReference>
<dbReference type="EMBL" id="CAKXYY010000025">
    <property type="protein sequence ID" value="CAH2355358.1"/>
    <property type="molecule type" value="Genomic_DNA"/>
</dbReference>
<keyword evidence="5" id="KW-0647">Proteasome</keyword>
<gene>
    <name evidence="5" type="ORF">CLIB1423_25S00496</name>
</gene>
<evidence type="ECO:0000256" key="3">
    <source>
        <dbReference type="ARBA" id="ARBA00025745"/>
    </source>
</evidence>
<dbReference type="InterPro" id="IPR016562">
    <property type="entry name" value="Proteasome_assmbl_chp_2_euk"/>
</dbReference>
<comment type="similarity">
    <text evidence="3 4">Belongs to the PSMG2 family.</text>
</comment>
<dbReference type="OrthoDB" id="10260712at2759"/>
<dbReference type="PIRSF" id="PIRSF010044">
    <property type="entry name" value="UCP010044"/>
    <property type="match status" value="1"/>
</dbReference>
<protein>
    <recommendedName>
        <fullName evidence="1 4">Proteasome assembly chaperone 2</fullName>
    </recommendedName>
</protein>
<dbReference type="GO" id="GO:0043248">
    <property type="term" value="P:proteasome assembly"/>
    <property type="evidence" value="ECO:0007669"/>
    <property type="project" value="TreeGrafter"/>
</dbReference>
<dbReference type="PANTHER" id="PTHR12970:SF1">
    <property type="entry name" value="PROTEASOME ASSEMBLY CHAPERONE 2"/>
    <property type="match status" value="1"/>
</dbReference>